<evidence type="ECO:0000256" key="2">
    <source>
        <dbReference type="ARBA" id="ARBA00023002"/>
    </source>
</evidence>
<evidence type="ECO:0000256" key="1">
    <source>
        <dbReference type="ARBA" id="ARBA00009219"/>
    </source>
</evidence>
<dbReference type="SUPFAM" id="SSF51735">
    <property type="entry name" value="NAD(P)-binding Rossmann-fold domains"/>
    <property type="match status" value="1"/>
</dbReference>
<dbReference type="AlphaFoldDB" id="F6TX66"/>
<dbReference type="Proteomes" id="UP000008144">
    <property type="component" value="Unassembled WGS sequence"/>
</dbReference>
<dbReference type="RefSeq" id="XP_002127558.1">
    <property type="nucleotide sequence ID" value="XM_002127522.4"/>
</dbReference>
<dbReference type="FunFam" id="3.40.50.720:FF:000495">
    <property type="entry name" value="3 hydroxysteroid dehydrogenase, putative"/>
    <property type="match status" value="1"/>
</dbReference>
<keyword evidence="2 3" id="KW-0560">Oxidoreductase</keyword>
<accession>A0A1W2WE65</accession>
<evidence type="ECO:0000313" key="5">
    <source>
        <dbReference type="Ensembl" id="ENSCINP00000022306.2"/>
    </source>
</evidence>
<dbReference type="InParanoid" id="F6TX66"/>
<dbReference type="Gene3D" id="3.40.50.720">
    <property type="entry name" value="NAD(P)-binding Rossmann-like Domain"/>
    <property type="match status" value="1"/>
</dbReference>
<feature type="domain" description="3-beta hydroxysteroid dehydrogenase/isomerase" evidence="4">
    <location>
        <begin position="6"/>
        <end position="283"/>
    </location>
</feature>
<reference evidence="5" key="2">
    <citation type="submission" date="2025-08" db="UniProtKB">
        <authorList>
            <consortium name="Ensembl"/>
        </authorList>
    </citation>
    <scope>IDENTIFICATION</scope>
</reference>
<dbReference type="InterPro" id="IPR050177">
    <property type="entry name" value="Lipid_A_modif_metabolic_enz"/>
</dbReference>
<reference evidence="5" key="3">
    <citation type="submission" date="2025-09" db="UniProtKB">
        <authorList>
            <consortium name="Ensembl"/>
        </authorList>
    </citation>
    <scope>IDENTIFICATION</scope>
</reference>
<evidence type="ECO:0000256" key="3">
    <source>
        <dbReference type="RuleBase" id="RU004475"/>
    </source>
</evidence>
<dbReference type="PANTHER" id="PTHR43245">
    <property type="entry name" value="BIFUNCTIONAL POLYMYXIN RESISTANCE PROTEIN ARNA"/>
    <property type="match status" value="1"/>
</dbReference>
<proteinExistence type="inferred from homology"/>
<dbReference type="GeneTree" id="ENSGT00940000170489"/>
<comment type="similarity">
    <text evidence="1 3">Belongs to the 3-beta-HSD family.</text>
</comment>
<dbReference type="PANTHER" id="PTHR43245:SF51">
    <property type="entry name" value="SHORT CHAIN DEHYDROGENASE_REDUCTASE FAMILY 42E, MEMBER 2"/>
    <property type="match status" value="1"/>
</dbReference>
<dbReference type="InterPro" id="IPR036291">
    <property type="entry name" value="NAD(P)-bd_dom_sf"/>
</dbReference>
<dbReference type="STRING" id="7719.ENSCINP00000022306"/>
<gene>
    <name evidence="5" type="primary">LOC100175469</name>
</gene>
<dbReference type="GO" id="GO:0006694">
    <property type="term" value="P:steroid biosynthetic process"/>
    <property type="evidence" value="ECO:0007669"/>
    <property type="project" value="InterPro"/>
</dbReference>
<evidence type="ECO:0000259" key="4">
    <source>
        <dbReference type="Pfam" id="PF01073"/>
    </source>
</evidence>
<dbReference type="OrthoDB" id="1925334at2759"/>
<dbReference type="InterPro" id="IPR002225">
    <property type="entry name" value="3Beta_OHSteriod_DH/Estase"/>
</dbReference>
<protein>
    <submittedName>
        <fullName evidence="5">3 beta-hydroxysteroid dehydrogenase type 7-like</fullName>
    </submittedName>
</protein>
<sequence>MGKVYLISGAAGRLGSRLVRVLCENNIDDVEKVKLVDLRFSKTTRQEQEEYCKGVGISAEWIESDITDYKSMTSACDDVDVVLHLASRIDYTGEISDSALWETNVTGTEVVLKACLDQNVGFCVYTSSIEAVGPNSDMDSFVNGDEETPYNHKPVIYYGITKTEAEKRVLEANGRPLKNEKVLRTCALRPGGLYGENDPTLKEMMKRIGKTTQIKSITASTALQERAFIGNVAWAHLVAAKKIQETPDLIGGNAYFIGDDTPKLSYIRLNLLFCEHLGYTLAKPEPYFSIWMLYLIAYINVFARKFMSWFGIKIPILLNSEMIKMASTIFTTSDAKFRKHFDYKPLFSWEHSLEATKKEIERIVDSQR</sequence>
<evidence type="ECO:0000313" key="6">
    <source>
        <dbReference type="Proteomes" id="UP000008144"/>
    </source>
</evidence>
<dbReference type="Pfam" id="PF01073">
    <property type="entry name" value="3Beta_HSD"/>
    <property type="match status" value="1"/>
</dbReference>
<dbReference type="GeneID" id="100175469"/>
<dbReference type="KEGG" id="cin:100175469"/>
<dbReference type="Ensembl" id="ENSCINT00000022552.2">
    <property type="protein sequence ID" value="ENSCINP00000022306.2"/>
    <property type="gene ID" value="ENSCING00000011737.2"/>
</dbReference>
<dbReference type="OMA" id="GDHFKRG"/>
<reference evidence="6" key="1">
    <citation type="journal article" date="2002" name="Science">
        <title>The draft genome of Ciona intestinalis: insights into chordate and vertebrate origins.</title>
        <authorList>
            <person name="Dehal P."/>
            <person name="Satou Y."/>
            <person name="Campbell R.K."/>
            <person name="Chapman J."/>
            <person name="Degnan B."/>
            <person name="De Tomaso A."/>
            <person name="Davidson B."/>
            <person name="Di Gregorio A."/>
            <person name="Gelpke M."/>
            <person name="Goodstein D.M."/>
            <person name="Harafuji N."/>
            <person name="Hastings K.E."/>
            <person name="Ho I."/>
            <person name="Hotta K."/>
            <person name="Huang W."/>
            <person name="Kawashima T."/>
            <person name="Lemaire P."/>
            <person name="Martinez D."/>
            <person name="Meinertzhagen I.A."/>
            <person name="Necula S."/>
            <person name="Nonaka M."/>
            <person name="Putnam N."/>
            <person name="Rash S."/>
            <person name="Saiga H."/>
            <person name="Satake M."/>
            <person name="Terry A."/>
            <person name="Yamada L."/>
            <person name="Wang H.G."/>
            <person name="Awazu S."/>
            <person name="Azumi K."/>
            <person name="Boore J."/>
            <person name="Branno M."/>
            <person name="Chin-Bow S."/>
            <person name="DeSantis R."/>
            <person name="Doyle S."/>
            <person name="Francino P."/>
            <person name="Keys D.N."/>
            <person name="Haga S."/>
            <person name="Hayashi H."/>
            <person name="Hino K."/>
            <person name="Imai K.S."/>
            <person name="Inaba K."/>
            <person name="Kano S."/>
            <person name="Kobayashi K."/>
            <person name="Kobayashi M."/>
            <person name="Lee B.I."/>
            <person name="Makabe K.W."/>
            <person name="Manohar C."/>
            <person name="Matassi G."/>
            <person name="Medina M."/>
            <person name="Mochizuki Y."/>
            <person name="Mount S."/>
            <person name="Morishita T."/>
            <person name="Miura S."/>
            <person name="Nakayama A."/>
            <person name="Nishizaka S."/>
            <person name="Nomoto H."/>
            <person name="Ohta F."/>
            <person name="Oishi K."/>
            <person name="Rigoutsos I."/>
            <person name="Sano M."/>
            <person name="Sasaki A."/>
            <person name="Sasakura Y."/>
            <person name="Shoguchi E."/>
            <person name="Shin-i T."/>
            <person name="Spagnuolo A."/>
            <person name="Stainier D."/>
            <person name="Suzuki M.M."/>
            <person name="Tassy O."/>
            <person name="Takatori N."/>
            <person name="Tokuoka M."/>
            <person name="Yagi K."/>
            <person name="Yoshizaki F."/>
            <person name="Wada S."/>
            <person name="Zhang C."/>
            <person name="Hyatt P.D."/>
            <person name="Larimer F."/>
            <person name="Detter C."/>
            <person name="Doggett N."/>
            <person name="Glavina T."/>
            <person name="Hawkins T."/>
            <person name="Richardson P."/>
            <person name="Lucas S."/>
            <person name="Kohara Y."/>
            <person name="Levine M."/>
            <person name="Satoh N."/>
            <person name="Rokhsar D.S."/>
        </authorList>
    </citation>
    <scope>NUCLEOTIDE SEQUENCE [LARGE SCALE GENOMIC DNA]</scope>
</reference>
<dbReference type="FunCoup" id="F6TX66">
    <property type="interactions" value="4"/>
</dbReference>
<keyword evidence="6" id="KW-1185">Reference proteome</keyword>
<dbReference type="HOGENOM" id="CLU_007383_6_3_1"/>
<accession>F6TX66</accession>
<dbReference type="GO" id="GO:0016616">
    <property type="term" value="F:oxidoreductase activity, acting on the CH-OH group of donors, NAD or NADP as acceptor"/>
    <property type="evidence" value="ECO:0000318"/>
    <property type="project" value="GO_Central"/>
</dbReference>
<organism evidence="5 6">
    <name type="scientific">Ciona intestinalis</name>
    <name type="common">Transparent sea squirt</name>
    <name type="synonym">Ascidia intestinalis</name>
    <dbReference type="NCBI Taxonomy" id="7719"/>
    <lineage>
        <taxon>Eukaryota</taxon>
        <taxon>Metazoa</taxon>
        <taxon>Chordata</taxon>
        <taxon>Tunicata</taxon>
        <taxon>Ascidiacea</taxon>
        <taxon>Phlebobranchia</taxon>
        <taxon>Cionidae</taxon>
        <taxon>Ciona</taxon>
    </lineage>
</organism>
<name>F6TX66_CIOIN</name>